<feature type="region of interest" description="Disordered" evidence="8">
    <location>
        <begin position="339"/>
        <end position="358"/>
    </location>
</feature>
<evidence type="ECO:0000313" key="11">
    <source>
        <dbReference type="Proteomes" id="UP000181951"/>
    </source>
</evidence>
<keyword evidence="6 7" id="KW-0067">ATP-binding</keyword>
<evidence type="ECO:0000256" key="8">
    <source>
        <dbReference type="SAM" id="MobiDB-lite"/>
    </source>
</evidence>
<dbReference type="GO" id="GO:0005524">
    <property type="term" value="F:ATP binding"/>
    <property type="evidence" value="ECO:0007669"/>
    <property type="project" value="UniProtKB-UniRule"/>
</dbReference>
<sequence length="561" mass="57944">MSETNPAASGAGQPIGGELSEDDLALLGAAPLRRSDPAAIGPYRVLARLGGGGMGRLYLGRDADIEGTYGAASLVAVKVIRSEYAEDERFRRRFEREVEAVRRVHGAYTAELLDSGYDRDELLWMATAFVPGLSLADAVVRCGSLPAPVVWRLGHQIAQALTAIAAVGIVHRDLKPSNVLLGPDGARLIDFGVAHTADASSLTMTGQHLGTPAFMSPEQAEGRDVGTASDVFSLGSVLAVAVTGSGPFGEGTTGDVVHRIIYAPPSAQVLADAARRDVDLAALVGRCLDKDPRQRPTPQDVVETTGGHAGDPGWPATIADTIAARAGWTGTAQAVEPMEQLTILRRTRPEEPADRPARRRRWPLAVAAAVAVAVAGAAVALAASGGGASGQRAASGPTGTHPAAAATTSARTPAMTRTPTPRPTKGATAVVTVTVPGVPGNGTTGGHAPAPPPDLPPDPPPAAPTTTAAPTTKPAPPPATTPAWKRCTYYSGTALTRFGQKNSRVKEVQCILRARGYNIGPAGVDGDFGADTLTEVKKFQSAHHLTVDGEVGTQTWSELRS</sequence>
<evidence type="ECO:0000256" key="5">
    <source>
        <dbReference type="ARBA" id="ARBA00022777"/>
    </source>
</evidence>
<dbReference type="InterPro" id="IPR002477">
    <property type="entry name" value="Peptidoglycan-bd-like"/>
</dbReference>
<accession>A0A1H8JGW1</accession>
<evidence type="ECO:0000313" key="10">
    <source>
        <dbReference type="EMBL" id="SEN79912.1"/>
    </source>
</evidence>
<dbReference type="PROSITE" id="PS00107">
    <property type="entry name" value="PROTEIN_KINASE_ATP"/>
    <property type="match status" value="1"/>
</dbReference>
<dbReference type="InterPro" id="IPR011009">
    <property type="entry name" value="Kinase-like_dom_sf"/>
</dbReference>
<keyword evidence="11" id="KW-1185">Reference proteome</keyword>
<dbReference type="InterPro" id="IPR000719">
    <property type="entry name" value="Prot_kinase_dom"/>
</dbReference>
<feature type="domain" description="Protein kinase" evidence="9">
    <location>
        <begin position="43"/>
        <end position="311"/>
    </location>
</feature>
<dbReference type="InterPro" id="IPR017441">
    <property type="entry name" value="Protein_kinase_ATP_BS"/>
</dbReference>
<dbReference type="STRING" id="310780.SAMN05216267_1010111"/>
<dbReference type="PROSITE" id="PS00108">
    <property type="entry name" value="PROTEIN_KINASE_ST"/>
    <property type="match status" value="1"/>
</dbReference>
<feature type="compositionally biased region" description="Low complexity" evidence="8">
    <location>
        <begin position="390"/>
        <end position="438"/>
    </location>
</feature>
<reference evidence="10 11" key="1">
    <citation type="submission" date="2016-10" db="EMBL/GenBank/DDBJ databases">
        <authorList>
            <person name="de Groot N.N."/>
        </authorList>
    </citation>
    <scope>NUCLEOTIDE SEQUENCE [LARGE SCALE GENOMIC DNA]</scope>
    <source>
        <strain evidence="10 11">CGMCC 4.2026</strain>
    </source>
</reference>
<dbReference type="SUPFAM" id="SSF47090">
    <property type="entry name" value="PGBD-like"/>
    <property type="match status" value="1"/>
</dbReference>
<dbReference type="OrthoDB" id="4326333at2"/>
<dbReference type="CDD" id="cd14014">
    <property type="entry name" value="STKc_PknB_like"/>
    <property type="match status" value="1"/>
</dbReference>
<protein>
    <recommendedName>
        <fullName evidence="2">non-specific serine/threonine protein kinase</fullName>
        <ecNumber evidence="2">2.7.11.1</ecNumber>
    </recommendedName>
</protein>
<evidence type="ECO:0000256" key="2">
    <source>
        <dbReference type="ARBA" id="ARBA00012513"/>
    </source>
</evidence>
<feature type="binding site" evidence="7">
    <location>
        <position position="78"/>
    </location>
    <ligand>
        <name>ATP</name>
        <dbReference type="ChEBI" id="CHEBI:30616"/>
    </ligand>
</feature>
<dbReference type="RefSeq" id="WP_075016789.1">
    <property type="nucleotide sequence ID" value="NZ_FODD01000010.1"/>
</dbReference>
<dbReference type="InterPro" id="IPR050660">
    <property type="entry name" value="NEK_Ser/Thr_kinase"/>
</dbReference>
<dbReference type="SMART" id="SM00220">
    <property type="entry name" value="S_TKc"/>
    <property type="match status" value="1"/>
</dbReference>
<dbReference type="InterPro" id="IPR008271">
    <property type="entry name" value="Ser/Thr_kinase_AS"/>
</dbReference>
<evidence type="ECO:0000256" key="1">
    <source>
        <dbReference type="ARBA" id="ARBA00010886"/>
    </source>
</evidence>
<feature type="region of interest" description="Disordered" evidence="8">
    <location>
        <begin position="386"/>
        <end position="483"/>
    </location>
</feature>
<dbReference type="Gene3D" id="1.10.510.10">
    <property type="entry name" value="Transferase(Phosphotransferase) domain 1"/>
    <property type="match status" value="1"/>
</dbReference>
<dbReference type="Pfam" id="PF00069">
    <property type="entry name" value="Pkinase"/>
    <property type="match status" value="1"/>
</dbReference>
<dbReference type="Pfam" id="PF01471">
    <property type="entry name" value="PG_binding_1"/>
    <property type="match status" value="1"/>
</dbReference>
<feature type="compositionally biased region" description="Basic and acidic residues" evidence="8">
    <location>
        <begin position="347"/>
        <end position="356"/>
    </location>
</feature>
<dbReference type="PANTHER" id="PTHR43671:SF13">
    <property type="entry name" value="SERINE_THREONINE-PROTEIN KINASE NEK2"/>
    <property type="match status" value="1"/>
</dbReference>
<evidence type="ECO:0000259" key="9">
    <source>
        <dbReference type="PROSITE" id="PS50011"/>
    </source>
</evidence>
<dbReference type="SUPFAM" id="SSF56112">
    <property type="entry name" value="Protein kinase-like (PK-like)"/>
    <property type="match status" value="1"/>
</dbReference>
<proteinExistence type="inferred from homology"/>
<keyword evidence="4 7" id="KW-0547">Nucleotide-binding</keyword>
<dbReference type="Gene3D" id="3.30.200.20">
    <property type="entry name" value="Phosphorylase Kinase, domain 1"/>
    <property type="match status" value="1"/>
</dbReference>
<feature type="region of interest" description="Disordered" evidence="8">
    <location>
        <begin position="289"/>
        <end position="314"/>
    </location>
</feature>
<evidence type="ECO:0000256" key="7">
    <source>
        <dbReference type="PROSITE-ProRule" id="PRU10141"/>
    </source>
</evidence>
<keyword evidence="3" id="KW-0808">Transferase</keyword>
<dbReference type="PROSITE" id="PS50011">
    <property type="entry name" value="PROTEIN_KINASE_DOM"/>
    <property type="match status" value="1"/>
</dbReference>
<dbReference type="EMBL" id="FODD01000010">
    <property type="protein sequence ID" value="SEN79912.1"/>
    <property type="molecule type" value="Genomic_DNA"/>
</dbReference>
<dbReference type="GO" id="GO:0004674">
    <property type="term" value="F:protein serine/threonine kinase activity"/>
    <property type="evidence" value="ECO:0007669"/>
    <property type="project" value="UniProtKB-KW"/>
</dbReference>
<dbReference type="InterPro" id="IPR036366">
    <property type="entry name" value="PGBDSf"/>
</dbReference>
<gene>
    <name evidence="10" type="ORF">SAMN05216267_1010111</name>
</gene>
<dbReference type="AlphaFoldDB" id="A0A1H8JGW1"/>
<comment type="similarity">
    <text evidence="1">Belongs to the protein kinase superfamily. NEK Ser/Thr protein kinase family. NIMA subfamily.</text>
</comment>
<evidence type="ECO:0000256" key="6">
    <source>
        <dbReference type="ARBA" id="ARBA00022840"/>
    </source>
</evidence>
<keyword evidence="5 10" id="KW-0418">Kinase</keyword>
<evidence type="ECO:0000256" key="3">
    <source>
        <dbReference type="ARBA" id="ARBA00022679"/>
    </source>
</evidence>
<dbReference type="InterPro" id="IPR036365">
    <property type="entry name" value="PGBD-like_sf"/>
</dbReference>
<dbReference type="EC" id="2.7.11.1" evidence="2"/>
<dbReference type="Gene3D" id="1.10.101.10">
    <property type="entry name" value="PGBD-like superfamily/PGBD"/>
    <property type="match status" value="1"/>
</dbReference>
<name>A0A1H8JGW1_9ACTN</name>
<feature type="compositionally biased region" description="Pro residues" evidence="8">
    <location>
        <begin position="449"/>
        <end position="463"/>
    </location>
</feature>
<evidence type="ECO:0000256" key="4">
    <source>
        <dbReference type="ARBA" id="ARBA00022741"/>
    </source>
</evidence>
<dbReference type="PANTHER" id="PTHR43671">
    <property type="entry name" value="SERINE/THREONINE-PROTEIN KINASE NEK"/>
    <property type="match status" value="1"/>
</dbReference>
<dbReference type="Proteomes" id="UP000181951">
    <property type="component" value="Unassembled WGS sequence"/>
</dbReference>
<organism evidence="10 11">
    <name type="scientific">Actinacidiphila rubida</name>
    <dbReference type="NCBI Taxonomy" id="310780"/>
    <lineage>
        <taxon>Bacteria</taxon>
        <taxon>Bacillati</taxon>
        <taxon>Actinomycetota</taxon>
        <taxon>Actinomycetes</taxon>
        <taxon>Kitasatosporales</taxon>
        <taxon>Streptomycetaceae</taxon>
        <taxon>Actinacidiphila</taxon>
    </lineage>
</organism>
<keyword evidence="10" id="KW-0723">Serine/threonine-protein kinase</keyword>